<dbReference type="InterPro" id="IPR027417">
    <property type="entry name" value="P-loop_NTPase"/>
</dbReference>
<dbReference type="GO" id="GO:0005524">
    <property type="term" value="F:ATP binding"/>
    <property type="evidence" value="ECO:0007669"/>
    <property type="project" value="UniProtKB-KW"/>
</dbReference>
<dbReference type="InterPro" id="IPR001650">
    <property type="entry name" value="Helicase_C-like"/>
</dbReference>
<keyword evidence="5" id="KW-0653">Protein transport</keyword>
<dbReference type="InterPro" id="IPR011990">
    <property type="entry name" value="TPR-like_helical_dom_sf"/>
</dbReference>
<feature type="domain" description="SecA family profile" evidence="11">
    <location>
        <begin position="1"/>
        <end position="218"/>
    </location>
</feature>
<keyword evidence="7" id="KW-0811">Translocation</keyword>
<dbReference type="PANTHER" id="PTHR30612:SF0">
    <property type="entry name" value="CHLOROPLAST PROTEIN-TRANSPORTING ATPASE"/>
    <property type="match status" value="1"/>
</dbReference>
<dbReference type="GO" id="GO:0006886">
    <property type="term" value="P:intracellular protein transport"/>
    <property type="evidence" value="ECO:0007669"/>
    <property type="project" value="InterPro"/>
</dbReference>
<feature type="compositionally biased region" description="Polar residues" evidence="9">
    <location>
        <begin position="651"/>
        <end position="662"/>
    </location>
</feature>
<evidence type="ECO:0000256" key="3">
    <source>
        <dbReference type="ARBA" id="ARBA00022741"/>
    </source>
</evidence>
<accession>A0A815M6L0</accession>
<protein>
    <submittedName>
        <fullName evidence="12">Uncharacterized protein</fullName>
    </submittedName>
</protein>
<evidence type="ECO:0000313" key="13">
    <source>
        <dbReference type="EMBL" id="CAF4301520.1"/>
    </source>
</evidence>
<comment type="caution">
    <text evidence="12">The sequence shown here is derived from an EMBL/GenBank/DDBJ whole genome shotgun (WGS) entry which is preliminary data.</text>
</comment>
<dbReference type="InterPro" id="IPR044722">
    <property type="entry name" value="SecA_SF2_C"/>
</dbReference>
<keyword evidence="1" id="KW-0813">Transport</keyword>
<dbReference type="Gene3D" id="3.90.1440.10">
    <property type="entry name" value="SecA, preprotein cross-linking domain"/>
    <property type="match status" value="1"/>
</dbReference>
<evidence type="ECO:0000259" key="10">
    <source>
        <dbReference type="PROSITE" id="PS51194"/>
    </source>
</evidence>
<keyword evidence="6" id="KW-1278">Translocase</keyword>
<dbReference type="PROSITE" id="PS51194">
    <property type="entry name" value="HELICASE_CTER"/>
    <property type="match status" value="1"/>
</dbReference>
<evidence type="ECO:0000256" key="5">
    <source>
        <dbReference type="ARBA" id="ARBA00022927"/>
    </source>
</evidence>
<dbReference type="Gene3D" id="3.40.50.300">
    <property type="entry name" value="P-loop containing nucleotide triphosphate hydrolases"/>
    <property type="match status" value="3"/>
</dbReference>
<evidence type="ECO:0000256" key="7">
    <source>
        <dbReference type="ARBA" id="ARBA00023010"/>
    </source>
</evidence>
<dbReference type="EMBL" id="CAJNOQ010018009">
    <property type="protein sequence ID" value="CAF1415172.1"/>
    <property type="molecule type" value="Genomic_DNA"/>
</dbReference>
<sequence>MHWSDGVHQFLELKHNLRMTPERMCDSFFSNVTLFKRYQPHLYGVPGTLGGKDARKFIESVYEIDTVNIPKYINSVFDIYQILIICETICDAEDVRSALISQHPQLKLYLRSDLSEHVKPEEVHSDDVILATNLAGRGTDLKTMTAVNDKGGLHVIVTFMPRNSRVEQQAFGRAGRQGQPGSARLVVYNENIALQINENMDETILIESWRDVRNQQEKSDMNEAITEVQRIEAKDRLLVLSHLIVHPKYFIYAGFHALCTNDIDDTREVALGLYKRALEIDSEDFSAHYNTIPCYIKNNQRPINEAIQVFDRAIKLLNVAIETRKLLEIFHDPPISDDSETQKNEPVDQTSLAELIYLQIVNSIFEQSREQLKQFDKNNETIICKLEQWPETWECLKGTKLEPLTNDIHAERKEWLHEGLLLRYVFVIQVKRCWWKTVFVFVMGVAQIVGGAYLCLQGQFRLGTSLILDGALDVYKAVATNITADFDLANYLEGKMVGVAIDAVRQIDKNGFTVENLTQLAEAGMSLAGVDQKTVDFVKKLPERIKDAEALVSGDIDKMLELGQMAVLPVQTIRKFAKDGFTFETAIQLVIDSMTMAGVDQKAIDVVKQLPDRIQDAQALLSGDINRIMERGVIAGLLRVGTGLKIRGKQQRQTTGSKQQTGPDRPVTSRPKNLFRPVKNGKKTGRFSTNFENGEKPAKNWAV</sequence>
<feature type="region of interest" description="Disordered" evidence="9">
    <location>
        <begin position="648"/>
        <end position="703"/>
    </location>
</feature>
<evidence type="ECO:0000256" key="8">
    <source>
        <dbReference type="ARBA" id="ARBA00023136"/>
    </source>
</evidence>
<proteinExistence type="predicted"/>
<evidence type="ECO:0000259" key="11">
    <source>
        <dbReference type="PROSITE" id="PS51196"/>
    </source>
</evidence>
<keyword evidence="8" id="KW-0472">Membrane</keyword>
<dbReference type="GO" id="GO:0006605">
    <property type="term" value="P:protein targeting"/>
    <property type="evidence" value="ECO:0007669"/>
    <property type="project" value="InterPro"/>
</dbReference>
<dbReference type="SUPFAM" id="SSF52540">
    <property type="entry name" value="P-loop containing nucleoside triphosphate hydrolases"/>
    <property type="match status" value="1"/>
</dbReference>
<organism evidence="12 14">
    <name type="scientific">Didymodactylos carnosus</name>
    <dbReference type="NCBI Taxonomy" id="1234261"/>
    <lineage>
        <taxon>Eukaryota</taxon>
        <taxon>Metazoa</taxon>
        <taxon>Spiralia</taxon>
        <taxon>Gnathifera</taxon>
        <taxon>Rotifera</taxon>
        <taxon>Eurotatoria</taxon>
        <taxon>Bdelloidea</taxon>
        <taxon>Philodinida</taxon>
        <taxon>Philodinidae</taxon>
        <taxon>Didymodactylos</taxon>
    </lineage>
</organism>
<dbReference type="Pfam" id="PF21090">
    <property type="entry name" value="P-loop_SecA"/>
    <property type="match status" value="1"/>
</dbReference>
<dbReference type="AlphaFoldDB" id="A0A815M6L0"/>
<reference evidence="12" key="1">
    <citation type="submission" date="2021-02" db="EMBL/GenBank/DDBJ databases">
        <authorList>
            <person name="Nowell W R."/>
        </authorList>
    </citation>
    <scope>NUCLEOTIDE SEQUENCE</scope>
</reference>
<evidence type="ECO:0000313" key="14">
    <source>
        <dbReference type="Proteomes" id="UP000663829"/>
    </source>
</evidence>
<dbReference type="Proteomes" id="UP000681722">
    <property type="component" value="Unassembled WGS sequence"/>
</dbReference>
<evidence type="ECO:0000256" key="2">
    <source>
        <dbReference type="ARBA" id="ARBA00022490"/>
    </source>
</evidence>
<gene>
    <name evidence="12" type="ORF">GPM918_LOCUS33587</name>
    <name evidence="13" type="ORF">SRO942_LOCUS34274</name>
</gene>
<dbReference type="PROSITE" id="PS51196">
    <property type="entry name" value="SECA_MOTOR_DEAD"/>
    <property type="match status" value="1"/>
</dbReference>
<dbReference type="Gene3D" id="1.25.40.10">
    <property type="entry name" value="Tetratricopeptide repeat domain"/>
    <property type="match status" value="1"/>
</dbReference>
<evidence type="ECO:0000313" key="12">
    <source>
        <dbReference type="EMBL" id="CAF1415172.1"/>
    </source>
</evidence>
<dbReference type="InterPro" id="IPR000185">
    <property type="entry name" value="SecA"/>
</dbReference>
<evidence type="ECO:0000256" key="9">
    <source>
        <dbReference type="SAM" id="MobiDB-lite"/>
    </source>
</evidence>
<keyword evidence="2" id="KW-0963">Cytoplasm</keyword>
<evidence type="ECO:0000256" key="1">
    <source>
        <dbReference type="ARBA" id="ARBA00022448"/>
    </source>
</evidence>
<dbReference type="SUPFAM" id="SSF48452">
    <property type="entry name" value="TPR-like"/>
    <property type="match status" value="1"/>
</dbReference>
<name>A0A815M6L0_9BILA</name>
<dbReference type="PANTHER" id="PTHR30612">
    <property type="entry name" value="SECA INNER MEMBRANE COMPONENT OF SEC PROTEIN SECRETION SYSTEM"/>
    <property type="match status" value="1"/>
</dbReference>
<keyword evidence="3" id="KW-0547">Nucleotide-binding</keyword>
<dbReference type="InterPro" id="IPR014018">
    <property type="entry name" value="SecA_motor_DEAD"/>
</dbReference>
<feature type="domain" description="Helicase C-terminal" evidence="10">
    <location>
        <begin position="68"/>
        <end position="220"/>
    </location>
</feature>
<evidence type="ECO:0000256" key="4">
    <source>
        <dbReference type="ARBA" id="ARBA00022840"/>
    </source>
</evidence>
<dbReference type="OrthoDB" id="10637506at2759"/>
<feature type="compositionally biased region" description="Basic and acidic residues" evidence="9">
    <location>
        <begin position="693"/>
        <end position="703"/>
    </location>
</feature>
<dbReference type="EMBL" id="CAJOBC010083437">
    <property type="protein sequence ID" value="CAF4301520.1"/>
    <property type="molecule type" value="Genomic_DNA"/>
</dbReference>
<dbReference type="Proteomes" id="UP000663829">
    <property type="component" value="Unassembled WGS sequence"/>
</dbReference>
<keyword evidence="4" id="KW-0067">ATP-binding</keyword>
<evidence type="ECO:0000256" key="6">
    <source>
        <dbReference type="ARBA" id="ARBA00022967"/>
    </source>
</evidence>
<keyword evidence="14" id="KW-1185">Reference proteome</keyword>